<evidence type="ECO:0000256" key="6">
    <source>
        <dbReference type="ARBA" id="ARBA00022989"/>
    </source>
</evidence>
<comment type="caution">
    <text evidence="9">The sequence shown here is derived from an EMBL/GenBank/DDBJ whole genome shotgun (WGS) entry which is preliminary data.</text>
</comment>
<dbReference type="Proteomes" id="UP000538292">
    <property type="component" value="Unassembled WGS sequence"/>
</dbReference>
<keyword evidence="3" id="KW-0813">Transport</keyword>
<feature type="transmembrane region" description="Helical" evidence="8">
    <location>
        <begin position="94"/>
        <end position="113"/>
    </location>
</feature>
<name>A0A7W1XSB1_9BACL</name>
<gene>
    <name evidence="9" type="primary">dcuC</name>
    <name evidence="9" type="ORF">H2C83_08610</name>
</gene>
<feature type="transmembrane region" description="Helical" evidence="8">
    <location>
        <begin position="316"/>
        <end position="334"/>
    </location>
</feature>
<dbReference type="NCBIfam" id="NF037994">
    <property type="entry name" value="DcuC_1"/>
    <property type="match status" value="1"/>
</dbReference>
<evidence type="ECO:0000256" key="8">
    <source>
        <dbReference type="SAM" id="Phobius"/>
    </source>
</evidence>
<evidence type="ECO:0000256" key="3">
    <source>
        <dbReference type="ARBA" id="ARBA00022448"/>
    </source>
</evidence>
<proteinExistence type="inferred from homology"/>
<keyword evidence="10" id="KW-1185">Reference proteome</keyword>
<keyword evidence="5 8" id="KW-0812">Transmembrane</keyword>
<feature type="transmembrane region" description="Helical" evidence="8">
    <location>
        <begin position="29"/>
        <end position="48"/>
    </location>
</feature>
<dbReference type="GO" id="GO:0005886">
    <property type="term" value="C:plasma membrane"/>
    <property type="evidence" value="ECO:0007669"/>
    <property type="project" value="UniProtKB-SubCell"/>
</dbReference>
<evidence type="ECO:0000256" key="4">
    <source>
        <dbReference type="ARBA" id="ARBA00022475"/>
    </source>
</evidence>
<organism evidence="9 10">
    <name type="scientific">Thermoactinomyces mirandus</name>
    <dbReference type="NCBI Taxonomy" id="2756294"/>
    <lineage>
        <taxon>Bacteria</taxon>
        <taxon>Bacillati</taxon>
        <taxon>Bacillota</taxon>
        <taxon>Bacilli</taxon>
        <taxon>Bacillales</taxon>
        <taxon>Thermoactinomycetaceae</taxon>
        <taxon>Thermoactinomyces</taxon>
    </lineage>
</organism>
<dbReference type="Pfam" id="PF03606">
    <property type="entry name" value="DcuC"/>
    <property type="match status" value="1"/>
</dbReference>
<dbReference type="InterPro" id="IPR018385">
    <property type="entry name" value="C4_dicarb_anaerob_car-like"/>
</dbReference>
<feature type="transmembrane region" description="Helical" evidence="8">
    <location>
        <begin position="286"/>
        <end position="310"/>
    </location>
</feature>
<keyword evidence="6 8" id="KW-1133">Transmembrane helix</keyword>
<evidence type="ECO:0000256" key="5">
    <source>
        <dbReference type="ARBA" id="ARBA00022692"/>
    </source>
</evidence>
<evidence type="ECO:0000313" key="10">
    <source>
        <dbReference type="Proteomes" id="UP000538292"/>
    </source>
</evidence>
<dbReference type="PANTHER" id="PTHR42002:SF2">
    <property type="entry name" value="ANAEROBIC C4-DICARBOXYLATE TRANSPORTER DCUC-RELATED"/>
    <property type="match status" value="1"/>
</dbReference>
<evidence type="ECO:0000256" key="2">
    <source>
        <dbReference type="ARBA" id="ARBA00005275"/>
    </source>
</evidence>
<feature type="transmembrane region" description="Helical" evidence="8">
    <location>
        <begin position="180"/>
        <end position="201"/>
    </location>
</feature>
<evidence type="ECO:0000256" key="7">
    <source>
        <dbReference type="ARBA" id="ARBA00023136"/>
    </source>
</evidence>
<reference evidence="9 10" key="1">
    <citation type="submission" date="2020-07" db="EMBL/GenBank/DDBJ databases">
        <title>Thermoactinomyces phylogeny.</title>
        <authorList>
            <person name="Dunlap C."/>
        </authorList>
    </citation>
    <scope>NUCLEOTIDE SEQUENCE [LARGE SCALE GENOMIC DNA]</scope>
    <source>
        <strain evidence="9 10">AMNI-1</strain>
    </source>
</reference>
<keyword evidence="7 8" id="KW-0472">Membrane</keyword>
<comment type="similarity">
    <text evidence="2">Belongs to the DcuC/DcuD transporter (TC 2.A.61) family.</text>
</comment>
<protein>
    <submittedName>
        <fullName evidence="9">C4-dicarboxylate transporter DcuC</fullName>
    </submittedName>
</protein>
<comment type="subcellular location">
    <subcellularLocation>
        <location evidence="1">Cell membrane</location>
        <topology evidence="1">Multi-pass membrane protein</topology>
    </subcellularLocation>
</comment>
<dbReference type="InterPro" id="IPR004669">
    <property type="entry name" value="C4_dicarb_anaerob_car"/>
</dbReference>
<feature type="transmembrane region" description="Helical" evidence="8">
    <location>
        <begin position="120"/>
        <end position="140"/>
    </location>
</feature>
<dbReference type="AlphaFoldDB" id="A0A7W1XSB1"/>
<accession>A0A7W1XSB1</accession>
<evidence type="ECO:0000313" key="9">
    <source>
        <dbReference type="EMBL" id="MBA4602373.1"/>
    </source>
</evidence>
<evidence type="ECO:0000256" key="1">
    <source>
        <dbReference type="ARBA" id="ARBA00004651"/>
    </source>
</evidence>
<dbReference type="GO" id="GO:0015556">
    <property type="term" value="F:C4-dicarboxylate transmembrane transporter activity"/>
    <property type="evidence" value="ECO:0007669"/>
    <property type="project" value="InterPro"/>
</dbReference>
<dbReference type="EMBL" id="JACEOL010000029">
    <property type="protein sequence ID" value="MBA4602373.1"/>
    <property type="molecule type" value="Genomic_DNA"/>
</dbReference>
<keyword evidence="4" id="KW-1003">Cell membrane</keyword>
<sequence>MGMLFVIIGLFVLIGTIYFLVKKVEARLVLITAGLIMATVAGQPMAAFEAFSERMVSDGLVQAILTVMGFAYVMKFTECDKHLVRLVAGGLKKTGIFLIPFAVLATFAINIALPSAAGTAAAVGAIFIPVMMAAGVHPAMSATAVFAGTFGSRLNPGEAHNPFIGDIAGVSAVDVVSVNAPASIAAGLIAAISLGVIAYIFKEHKGYVSTETVMDDGEKISFIRAIVPTVPVIILILGATMVPALEMGVAEAMLIGSIIALAVTRKSPTKLVKSFFDGVGKAYADVMGIIISAAVFVGGMNAIGLVDAFINAMTDLPQIVNIAATFGPMLLGIISGSGDAATFAFNEAVTPFASQFGVSAVNMGSIAALGGALGRTMSPIAGAAIVCAGIAKVNPIELAKRNAPGMILAAIVAMFILL</sequence>
<feature type="transmembrane region" description="Helical" evidence="8">
    <location>
        <begin position="222"/>
        <end position="242"/>
    </location>
</feature>
<dbReference type="PANTHER" id="PTHR42002">
    <property type="entry name" value="ANAEROBIC C4-DICARBOXYLATE TRANSPORTER DCUC-RELATED"/>
    <property type="match status" value="1"/>
</dbReference>
<dbReference type="RefSeq" id="WP_181739823.1">
    <property type="nucleotide sequence ID" value="NZ_JACEOL010000029.1"/>
</dbReference>